<evidence type="ECO:0008006" key="3">
    <source>
        <dbReference type="Google" id="ProtNLM"/>
    </source>
</evidence>
<dbReference type="PANTHER" id="PTHR43845:SF1">
    <property type="entry name" value="BLR5969 PROTEIN"/>
    <property type="match status" value="1"/>
</dbReference>
<proteinExistence type="predicted"/>
<evidence type="ECO:0000313" key="2">
    <source>
        <dbReference type="Proteomes" id="UP000191672"/>
    </source>
</evidence>
<reference evidence="2" key="1">
    <citation type="journal article" date="2017" name="Nat. Microbiol.">
        <title>Global analysis of biosynthetic gene clusters reveals vast potential of secondary metabolite production in Penicillium species.</title>
        <authorList>
            <person name="Nielsen J.C."/>
            <person name="Grijseels S."/>
            <person name="Prigent S."/>
            <person name="Ji B."/>
            <person name="Dainat J."/>
            <person name="Nielsen K.F."/>
            <person name="Frisvad J.C."/>
            <person name="Workman M."/>
            <person name="Nielsen J."/>
        </authorList>
    </citation>
    <scope>NUCLEOTIDE SEQUENCE [LARGE SCALE GENOMIC DNA]</scope>
    <source>
        <strain evidence="2">IBT 31811</strain>
    </source>
</reference>
<evidence type="ECO:0000313" key="1">
    <source>
        <dbReference type="EMBL" id="OQD79103.1"/>
    </source>
</evidence>
<dbReference type="Gene3D" id="3.40.50.12780">
    <property type="entry name" value="N-terminal domain of ligase-like"/>
    <property type="match status" value="1"/>
</dbReference>
<dbReference type="STRING" id="416450.A0A1V6PQ70"/>
<accession>A0A1V6PQ70</accession>
<dbReference type="EMBL" id="MDYN01000062">
    <property type="protein sequence ID" value="OQD79103.1"/>
    <property type="molecule type" value="Genomic_DNA"/>
</dbReference>
<dbReference type="Proteomes" id="UP000191672">
    <property type="component" value="Unassembled WGS sequence"/>
</dbReference>
<dbReference type="InterPro" id="IPR042099">
    <property type="entry name" value="ANL_N_sf"/>
</dbReference>
<name>A0A1V6PQ70_9EURO</name>
<organism evidence="1 2">
    <name type="scientific">Penicillium antarcticum</name>
    <dbReference type="NCBI Taxonomy" id="416450"/>
    <lineage>
        <taxon>Eukaryota</taxon>
        <taxon>Fungi</taxon>
        <taxon>Dikarya</taxon>
        <taxon>Ascomycota</taxon>
        <taxon>Pezizomycotina</taxon>
        <taxon>Eurotiomycetes</taxon>
        <taxon>Eurotiomycetidae</taxon>
        <taxon>Eurotiales</taxon>
        <taxon>Aspergillaceae</taxon>
        <taxon>Penicillium</taxon>
    </lineage>
</organism>
<dbReference type="PANTHER" id="PTHR43845">
    <property type="entry name" value="BLR5969 PROTEIN"/>
    <property type="match status" value="1"/>
</dbReference>
<keyword evidence="2" id="KW-1185">Reference proteome</keyword>
<dbReference type="AlphaFoldDB" id="A0A1V6PQ70"/>
<protein>
    <recommendedName>
        <fullName evidence="3">AMP-dependent synthetase/ligase domain-containing protein</fullName>
    </recommendedName>
</protein>
<gene>
    <name evidence="1" type="ORF">PENANT_c062G04959</name>
</gene>
<dbReference type="SUPFAM" id="SSF56801">
    <property type="entry name" value="Acetyl-CoA synthetase-like"/>
    <property type="match status" value="1"/>
</dbReference>
<dbReference type="OrthoDB" id="10047078at2759"/>
<sequence>MADGTYSLSQVLEVAKIHPFYNKNVEYPPDSTAVQKALELAAGDSKEQDLNVLPLLQKENLYRIIERLNNDLSPHNTYRCSAYISMTGGGTGGLPLMFATDTKENRTQRAVFGDLLRTCGVIAPQDWVLTMHTSGYFYRALDLTSELFENAGASVLCAGSRMTPAEVVEALVHYHANVLTGDSTQIVKLAHYISTLPDNERKNIRLNKVVYTSEALTEAQEAHIIGVLGAVQIFSILGSAEGGPYALGNPSLTGNDQKPGTRDFIIDTRSVHVEILHPSAIDDLAAHGNTLPESESGIIVLTSLQRLRNPLVRYITGDIGSLHPMPATASGKIPDADLPHFRVLRLAGRDRRFSFKWFGDYFEFHNLVSLMQTPGSGILQWQVILGCLESSPQATLELRLLRAASGENLLSQDEFVELVEGFFHVFPESRHLFRINMVDNLEAFERSSTGNKVMNFVDRFH</sequence>
<comment type="caution">
    <text evidence="1">The sequence shown here is derived from an EMBL/GenBank/DDBJ whole genome shotgun (WGS) entry which is preliminary data.</text>
</comment>